<name>A0A1I7YU91_9BILA</name>
<accession>A0A1I7YU91</accession>
<dbReference type="WBParaSite" id="L893_g19803.t1">
    <property type="protein sequence ID" value="L893_g19803.t1"/>
    <property type="gene ID" value="L893_g19803"/>
</dbReference>
<organism evidence="1 2">
    <name type="scientific">Steinernema glaseri</name>
    <dbReference type="NCBI Taxonomy" id="37863"/>
    <lineage>
        <taxon>Eukaryota</taxon>
        <taxon>Metazoa</taxon>
        <taxon>Ecdysozoa</taxon>
        <taxon>Nematoda</taxon>
        <taxon>Chromadorea</taxon>
        <taxon>Rhabditida</taxon>
        <taxon>Tylenchina</taxon>
        <taxon>Panagrolaimomorpha</taxon>
        <taxon>Strongyloidoidea</taxon>
        <taxon>Steinernematidae</taxon>
        <taxon>Steinernema</taxon>
    </lineage>
</organism>
<evidence type="ECO:0000313" key="1">
    <source>
        <dbReference type="Proteomes" id="UP000095287"/>
    </source>
</evidence>
<dbReference type="Proteomes" id="UP000095287">
    <property type="component" value="Unplaced"/>
</dbReference>
<dbReference type="AlphaFoldDB" id="A0A1I7YU91"/>
<sequence length="72" mass="8439">MEALFADWTLWICFEEALVQLFFRERVSTWNDFNSDTRSSMHLACKVIGWLIISTEIQMLENNLAACTIAHR</sequence>
<protein>
    <submittedName>
        <fullName evidence="2">Transposase</fullName>
    </submittedName>
</protein>
<reference evidence="2" key="1">
    <citation type="submission" date="2016-11" db="UniProtKB">
        <authorList>
            <consortium name="WormBaseParasite"/>
        </authorList>
    </citation>
    <scope>IDENTIFICATION</scope>
</reference>
<keyword evidence="1" id="KW-1185">Reference proteome</keyword>
<proteinExistence type="predicted"/>
<evidence type="ECO:0000313" key="2">
    <source>
        <dbReference type="WBParaSite" id="L893_g19803.t1"/>
    </source>
</evidence>